<dbReference type="InterPro" id="IPR013693">
    <property type="entry name" value="SpoIID/LytB_N"/>
</dbReference>
<dbReference type="RefSeq" id="WP_078666600.1">
    <property type="nucleotide sequence ID" value="NZ_FUXM01000054.1"/>
</dbReference>
<dbReference type="PROSITE" id="PS51257">
    <property type="entry name" value="PROKAR_LIPOPROTEIN"/>
    <property type="match status" value="1"/>
</dbReference>
<dbReference type="GO" id="GO:0030288">
    <property type="term" value="C:outer membrane-bounded periplasmic space"/>
    <property type="evidence" value="ECO:0007669"/>
    <property type="project" value="TreeGrafter"/>
</dbReference>
<keyword evidence="3" id="KW-1185">Reference proteome</keyword>
<name>A0A1T4SEY8_9FIRM</name>
<sequence length="320" mass="34986">MFRWGWQKILLSLLVVMTLIGGGCALRKPLPPGQPPGPAGREFTEEPTISLYDNKTKQTKKIKLEEYVAGVVAAEMDTSWPVNALGAQAILARTFTLENIKAGRVKKLYGADISTDIEESQAYAPEKINDNVRKAVQLTRGQVIRWQGKYVKAWFHACCGGKTASAKEGLAYEKEPTPYLSTVADGCMAITTPENKHWEVKLSGEELARAVKQATGQDPGQVTSVQIIKRGPSGRVESLKVGNVAISGPALRLAVGSEKMRSMMLEDIQNAGGTFIFKGRGFGHGVGLCQWGAKKMAAEGKQPWSIVKFYYKGVKIEKLW</sequence>
<accession>A0A1T4SEY8</accession>
<dbReference type="OrthoDB" id="9794671at2"/>
<gene>
    <name evidence="2" type="ORF">SAMN02745885_02642</name>
</gene>
<reference evidence="3" key="1">
    <citation type="submission" date="2017-02" db="EMBL/GenBank/DDBJ databases">
        <authorList>
            <person name="Varghese N."/>
            <person name="Submissions S."/>
        </authorList>
    </citation>
    <scope>NUCLEOTIDE SEQUENCE [LARGE SCALE GENOMIC DNA]</scope>
    <source>
        <strain evidence="3">DSM 16521</strain>
    </source>
</reference>
<evidence type="ECO:0000313" key="2">
    <source>
        <dbReference type="EMBL" id="SKA26739.1"/>
    </source>
</evidence>
<dbReference type="EMBL" id="FUXM01000054">
    <property type="protein sequence ID" value="SKA26739.1"/>
    <property type="molecule type" value="Genomic_DNA"/>
</dbReference>
<dbReference type="PANTHER" id="PTHR30032:SF4">
    <property type="entry name" value="AMIDASE ENHANCER"/>
    <property type="match status" value="1"/>
</dbReference>
<dbReference type="NCBIfam" id="TIGR02669">
    <property type="entry name" value="SpoIID_LytB"/>
    <property type="match status" value="1"/>
</dbReference>
<feature type="domain" description="Sporulation stage II protein D amidase enhancer LytB N-terminal" evidence="1">
    <location>
        <begin position="52"/>
        <end position="145"/>
    </location>
</feature>
<dbReference type="PANTHER" id="PTHR30032">
    <property type="entry name" value="N-ACETYLMURAMOYL-L-ALANINE AMIDASE-RELATED"/>
    <property type="match status" value="1"/>
</dbReference>
<dbReference type="InterPro" id="IPR013486">
    <property type="entry name" value="SpoIID/LytB"/>
</dbReference>
<organism evidence="2 3">
    <name type="scientific">Carboxydocella sporoproducens DSM 16521</name>
    <dbReference type="NCBI Taxonomy" id="1121270"/>
    <lineage>
        <taxon>Bacteria</taxon>
        <taxon>Bacillati</taxon>
        <taxon>Bacillota</taxon>
        <taxon>Clostridia</taxon>
        <taxon>Eubacteriales</taxon>
        <taxon>Clostridiales Family XVI. Incertae Sedis</taxon>
        <taxon>Carboxydocella</taxon>
    </lineage>
</organism>
<dbReference type="AlphaFoldDB" id="A0A1T4SEY8"/>
<dbReference type="Pfam" id="PF08486">
    <property type="entry name" value="SpoIID"/>
    <property type="match status" value="1"/>
</dbReference>
<dbReference type="GO" id="GO:0030435">
    <property type="term" value="P:sporulation resulting in formation of a cellular spore"/>
    <property type="evidence" value="ECO:0007669"/>
    <property type="project" value="InterPro"/>
</dbReference>
<protein>
    <submittedName>
        <fullName evidence="2">Stage II sporulation protein D</fullName>
    </submittedName>
</protein>
<proteinExistence type="predicted"/>
<evidence type="ECO:0000313" key="3">
    <source>
        <dbReference type="Proteomes" id="UP000189933"/>
    </source>
</evidence>
<dbReference type="InterPro" id="IPR051922">
    <property type="entry name" value="Bact_Sporulation_Assoc"/>
</dbReference>
<evidence type="ECO:0000259" key="1">
    <source>
        <dbReference type="Pfam" id="PF08486"/>
    </source>
</evidence>
<dbReference type="Proteomes" id="UP000189933">
    <property type="component" value="Unassembled WGS sequence"/>
</dbReference>